<name>A0A8J4BR08_9CHLO</name>
<evidence type="ECO:0000313" key="3">
    <source>
        <dbReference type="Proteomes" id="UP000747399"/>
    </source>
</evidence>
<sequence>MDAMETEKLNPTKKKPTFKLIGQLVLAMKRFQAALNPTYDYGANKRLQSSSLANVLPRGRTMSVPAGGRTASGAGISKTLSGRPDVAGKQHGFKGNLLFKPLPPLTSEQETTA</sequence>
<gene>
    <name evidence="2" type="ORF">Vafri_17680</name>
</gene>
<dbReference type="Proteomes" id="UP000747399">
    <property type="component" value="Unassembled WGS sequence"/>
</dbReference>
<reference evidence="2" key="1">
    <citation type="journal article" date="2021" name="Proc. Natl. Acad. Sci. U.S.A.">
        <title>Three genomes in the algal genus Volvox reveal the fate of a haploid sex-determining region after a transition to homothallism.</title>
        <authorList>
            <person name="Yamamoto K."/>
            <person name="Hamaji T."/>
            <person name="Kawai-Toyooka H."/>
            <person name="Matsuzaki R."/>
            <person name="Takahashi F."/>
            <person name="Nishimura Y."/>
            <person name="Kawachi M."/>
            <person name="Noguchi H."/>
            <person name="Minakuchi Y."/>
            <person name="Umen J.G."/>
            <person name="Toyoda A."/>
            <person name="Nozaki H."/>
        </authorList>
    </citation>
    <scope>NUCLEOTIDE SEQUENCE</scope>
    <source>
        <strain evidence="2">NIES-3780</strain>
    </source>
</reference>
<evidence type="ECO:0000256" key="1">
    <source>
        <dbReference type="SAM" id="MobiDB-lite"/>
    </source>
</evidence>
<accession>A0A8J4BR08</accession>
<evidence type="ECO:0000313" key="2">
    <source>
        <dbReference type="EMBL" id="GIL63650.1"/>
    </source>
</evidence>
<dbReference type="EMBL" id="BNCO01000059">
    <property type="protein sequence ID" value="GIL63650.1"/>
    <property type="molecule type" value="Genomic_DNA"/>
</dbReference>
<protein>
    <submittedName>
        <fullName evidence="2">Uncharacterized protein</fullName>
    </submittedName>
</protein>
<comment type="caution">
    <text evidence="2">The sequence shown here is derived from an EMBL/GenBank/DDBJ whole genome shotgun (WGS) entry which is preliminary data.</text>
</comment>
<proteinExistence type="predicted"/>
<dbReference type="AlphaFoldDB" id="A0A8J4BR08"/>
<feature type="region of interest" description="Disordered" evidence="1">
    <location>
        <begin position="59"/>
        <end position="113"/>
    </location>
</feature>
<keyword evidence="3" id="KW-1185">Reference proteome</keyword>
<organism evidence="2 3">
    <name type="scientific">Volvox africanus</name>
    <dbReference type="NCBI Taxonomy" id="51714"/>
    <lineage>
        <taxon>Eukaryota</taxon>
        <taxon>Viridiplantae</taxon>
        <taxon>Chlorophyta</taxon>
        <taxon>core chlorophytes</taxon>
        <taxon>Chlorophyceae</taxon>
        <taxon>CS clade</taxon>
        <taxon>Chlamydomonadales</taxon>
        <taxon>Volvocaceae</taxon>
        <taxon>Volvox</taxon>
    </lineage>
</organism>